<dbReference type="OrthoDB" id="3176171at2759"/>
<keyword evidence="4" id="KW-0067">ATP-binding</keyword>
<dbReference type="RefSeq" id="XP_013761577.1">
    <property type="nucleotide sequence ID" value="XM_013906123.1"/>
</dbReference>
<dbReference type="InterPro" id="IPR027417">
    <property type="entry name" value="P-loop_NTPase"/>
</dbReference>
<dbReference type="GO" id="GO:0007018">
    <property type="term" value="P:microtubule-based movement"/>
    <property type="evidence" value="ECO:0007669"/>
    <property type="project" value="InterPro"/>
</dbReference>
<sequence length="728" mass="77669">MRRGRVSTSARALANSDDRVSVFVRVRPLVGVELAGGPDGGKAHKCVVLEPASASLALETPWDARVYSFAYDAVFDTTTPQDAVYAAVAAPVVEAVLEGRNGTVLAYGQTGTGKTHTLAKLEPLAEAGIIPRAVAHIFSYAAAHPDQDVRVVLSLLQLYRDAPQDLLARRAPDTAPPLSIRQLKGGAVYVQGLSKHPVDSVDAVLELLDIGYARRAIESTRLNDVSSRAHTILRLEVSRRDPFSGSRTHGVFTCVDLAGSERVKKSRSRGARLDEAKFINKSLTALGNVIASLADPGVSYIPYRDSKLTRLLQDSLGGNCVTALIVNIGPAVTSAHESVSSLQFGQRAMRVEARAHINYDETDADKSMAARLASAHAELNAARDRIRALEQAKSRLEARLHAVATSPVRRVVSPSRSEFELLETNAQLEHEIELLVAENEALRAQIRASPAASPSRRVSPGKADAVLRAADAVAVRARDALVAAARERQALAQLAALSPSAFRPPLKEAVRTAPPLSPAQVALVASPSAGAALWSFDDDTSPGIDAVRTSTLNPTTPPQRPVPLETATPLTPAQAPRRASSSSTASSPPQVKTPSHTHTHSHSHTRSRKSHSRSSRSRKSRSRSSRSHKAKAKDKSSSSHASPWYRAPVGLGSAPSESTGTPSKAIRSIEDELADDDRRLQFLASQHQQQQEQIGRSPLRIATGRASVNAAPGSGTGPLVPRQDSLAF</sequence>
<evidence type="ECO:0000259" key="7">
    <source>
        <dbReference type="PROSITE" id="PS50067"/>
    </source>
</evidence>
<reference evidence="8 9" key="1">
    <citation type="submission" date="2010-05" db="EMBL/GenBank/DDBJ databases">
        <title>The Genome Sequence of Thecamonas trahens ATCC 50062.</title>
        <authorList>
            <consortium name="The Broad Institute Genome Sequencing Platform"/>
            <person name="Russ C."/>
            <person name="Cuomo C."/>
            <person name="Shea T."/>
            <person name="Young S.K."/>
            <person name="Zeng Q."/>
            <person name="Koehrsen M."/>
            <person name="Haas B."/>
            <person name="Borodovsky M."/>
            <person name="Guigo R."/>
            <person name="Alvarado L."/>
            <person name="Berlin A."/>
            <person name="Bochicchio J."/>
            <person name="Borenstein D."/>
            <person name="Chapman S."/>
            <person name="Chen Z."/>
            <person name="Freedman E."/>
            <person name="Gellesch M."/>
            <person name="Goldberg J."/>
            <person name="Griggs A."/>
            <person name="Gujja S."/>
            <person name="Heilman E."/>
            <person name="Heiman D."/>
            <person name="Hepburn T."/>
            <person name="Howarth C."/>
            <person name="Jen D."/>
            <person name="Larson L."/>
            <person name="Mehta T."/>
            <person name="Park D."/>
            <person name="Pearson M."/>
            <person name="Roberts A."/>
            <person name="Saif S."/>
            <person name="Shenoy N."/>
            <person name="Sisk P."/>
            <person name="Stolte C."/>
            <person name="Sykes S."/>
            <person name="Thomson T."/>
            <person name="Walk T."/>
            <person name="White J."/>
            <person name="Yandava C."/>
            <person name="Burger G."/>
            <person name="Gray M.W."/>
            <person name="Holland P.W.H."/>
            <person name="King N."/>
            <person name="Lang F.B.F."/>
            <person name="Roger A.J."/>
            <person name="Ruiz-Trillo I."/>
            <person name="Lander E."/>
            <person name="Nusbaum C."/>
        </authorList>
    </citation>
    <scope>NUCLEOTIDE SEQUENCE [LARGE SCALE GENOMIC DNA]</scope>
    <source>
        <strain evidence="8 9">ATCC 50062</strain>
    </source>
</reference>
<dbReference type="InterPro" id="IPR036961">
    <property type="entry name" value="Kinesin_motor_dom_sf"/>
</dbReference>
<evidence type="ECO:0000256" key="4">
    <source>
        <dbReference type="PROSITE-ProRule" id="PRU00283"/>
    </source>
</evidence>
<dbReference type="AlphaFoldDB" id="A0A0L0DQX6"/>
<keyword evidence="4" id="KW-0547">Nucleotide-binding</keyword>
<accession>A0A0L0DQX6</accession>
<dbReference type="SUPFAM" id="SSF52540">
    <property type="entry name" value="P-loop containing nucleoside triphosphate hydrolases"/>
    <property type="match status" value="1"/>
</dbReference>
<dbReference type="GO" id="GO:0003777">
    <property type="term" value="F:microtubule motor activity"/>
    <property type="evidence" value="ECO:0007669"/>
    <property type="project" value="InterPro"/>
</dbReference>
<evidence type="ECO:0000256" key="5">
    <source>
        <dbReference type="SAM" id="Coils"/>
    </source>
</evidence>
<dbReference type="GO" id="GO:0005524">
    <property type="term" value="F:ATP binding"/>
    <property type="evidence" value="ECO:0007669"/>
    <property type="project" value="UniProtKB-UniRule"/>
</dbReference>
<gene>
    <name evidence="8" type="ORF">AMSG_01526</name>
</gene>
<feature type="region of interest" description="Disordered" evidence="6">
    <location>
        <begin position="544"/>
        <end position="663"/>
    </location>
</feature>
<dbReference type="SMART" id="SM00129">
    <property type="entry name" value="KISc"/>
    <property type="match status" value="1"/>
</dbReference>
<dbReference type="Gene3D" id="3.40.850.10">
    <property type="entry name" value="Kinesin motor domain"/>
    <property type="match status" value="1"/>
</dbReference>
<organism evidence="8 9">
    <name type="scientific">Thecamonas trahens ATCC 50062</name>
    <dbReference type="NCBI Taxonomy" id="461836"/>
    <lineage>
        <taxon>Eukaryota</taxon>
        <taxon>Apusozoa</taxon>
        <taxon>Apusomonadida</taxon>
        <taxon>Apusomonadidae</taxon>
        <taxon>Thecamonas</taxon>
    </lineage>
</organism>
<dbReference type="Proteomes" id="UP000054408">
    <property type="component" value="Unassembled WGS sequence"/>
</dbReference>
<dbReference type="eggNOG" id="KOG4280">
    <property type="taxonomic scope" value="Eukaryota"/>
</dbReference>
<protein>
    <submittedName>
        <fullName evidence="8">Kinesin motor domain-containing protein</fullName>
    </submittedName>
</protein>
<evidence type="ECO:0000256" key="2">
    <source>
        <dbReference type="ARBA" id="ARBA00023054"/>
    </source>
</evidence>
<keyword evidence="9" id="KW-1185">Reference proteome</keyword>
<evidence type="ECO:0000313" key="8">
    <source>
        <dbReference type="EMBL" id="KNC54675.1"/>
    </source>
</evidence>
<feature type="coiled-coil region" evidence="5">
    <location>
        <begin position="372"/>
        <end position="445"/>
    </location>
</feature>
<proteinExistence type="inferred from homology"/>
<dbReference type="PANTHER" id="PTHR47968:SF36">
    <property type="entry name" value="KINESIN HEAVY CHAIN ISOFORM X1"/>
    <property type="match status" value="1"/>
</dbReference>
<dbReference type="GO" id="GO:0005874">
    <property type="term" value="C:microtubule"/>
    <property type="evidence" value="ECO:0007669"/>
    <property type="project" value="UniProtKB-KW"/>
</dbReference>
<dbReference type="Pfam" id="PF00225">
    <property type="entry name" value="Kinesin"/>
    <property type="match status" value="1"/>
</dbReference>
<dbReference type="GeneID" id="25561273"/>
<dbReference type="InterPro" id="IPR027640">
    <property type="entry name" value="Kinesin-like_fam"/>
</dbReference>
<dbReference type="STRING" id="461836.A0A0L0DQX6"/>
<evidence type="ECO:0000313" key="9">
    <source>
        <dbReference type="Proteomes" id="UP000054408"/>
    </source>
</evidence>
<dbReference type="GO" id="GO:0008017">
    <property type="term" value="F:microtubule binding"/>
    <property type="evidence" value="ECO:0007669"/>
    <property type="project" value="InterPro"/>
</dbReference>
<feature type="compositionally biased region" description="Basic residues" evidence="6">
    <location>
        <begin position="595"/>
        <end position="632"/>
    </location>
</feature>
<keyword evidence="1" id="KW-0493">Microtubule</keyword>
<dbReference type="OMA" id="SAIRCER"/>
<evidence type="ECO:0000256" key="3">
    <source>
        <dbReference type="ARBA" id="ARBA00023175"/>
    </source>
</evidence>
<dbReference type="InterPro" id="IPR001752">
    <property type="entry name" value="Kinesin_motor_dom"/>
</dbReference>
<feature type="binding site" evidence="4">
    <location>
        <begin position="108"/>
        <end position="115"/>
    </location>
    <ligand>
        <name>ATP</name>
        <dbReference type="ChEBI" id="CHEBI:30616"/>
    </ligand>
</feature>
<comment type="similarity">
    <text evidence="4">Belongs to the TRAFAC class myosin-kinesin ATPase superfamily. Kinesin family.</text>
</comment>
<feature type="domain" description="Kinesin motor" evidence="7">
    <location>
        <begin position="19"/>
        <end position="351"/>
    </location>
</feature>
<dbReference type="CDD" id="cd00106">
    <property type="entry name" value="KISc"/>
    <property type="match status" value="1"/>
</dbReference>
<dbReference type="PANTHER" id="PTHR47968">
    <property type="entry name" value="CENTROMERE PROTEIN E"/>
    <property type="match status" value="1"/>
</dbReference>
<feature type="region of interest" description="Disordered" evidence="6">
    <location>
        <begin position="683"/>
        <end position="728"/>
    </location>
</feature>
<dbReference type="EMBL" id="GL349438">
    <property type="protein sequence ID" value="KNC54675.1"/>
    <property type="molecule type" value="Genomic_DNA"/>
</dbReference>
<evidence type="ECO:0000256" key="1">
    <source>
        <dbReference type="ARBA" id="ARBA00022701"/>
    </source>
</evidence>
<feature type="compositionally biased region" description="Low complexity" evidence="6">
    <location>
        <begin position="571"/>
        <end position="590"/>
    </location>
</feature>
<evidence type="ECO:0000256" key="6">
    <source>
        <dbReference type="SAM" id="MobiDB-lite"/>
    </source>
</evidence>
<keyword evidence="2 5" id="KW-0175">Coiled coil</keyword>
<dbReference type="PROSITE" id="PS50067">
    <property type="entry name" value="KINESIN_MOTOR_2"/>
    <property type="match status" value="1"/>
</dbReference>
<name>A0A0L0DQX6_THETB</name>
<keyword evidence="3 4" id="KW-0505">Motor protein</keyword>
<dbReference type="PRINTS" id="PR00380">
    <property type="entry name" value="KINESINHEAVY"/>
</dbReference>